<feature type="active site" description="Nucleophile" evidence="9">
    <location>
        <position position="308"/>
    </location>
</feature>
<dbReference type="GO" id="GO:0006012">
    <property type="term" value="P:galactose metabolic process"/>
    <property type="evidence" value="ECO:0007669"/>
    <property type="project" value="InterPro"/>
</dbReference>
<evidence type="ECO:0000259" key="13">
    <source>
        <dbReference type="Pfam" id="PF08532"/>
    </source>
</evidence>
<name>A0A174EXA0_9FIRM</name>
<dbReference type="Gene3D" id="2.60.40.1180">
    <property type="entry name" value="Golgi alpha-mannosidase II"/>
    <property type="match status" value="1"/>
</dbReference>
<dbReference type="InterPro" id="IPR013780">
    <property type="entry name" value="Glyco_hydro_b"/>
</dbReference>
<dbReference type="PANTHER" id="PTHR36447">
    <property type="entry name" value="BETA-GALACTOSIDASE GANA"/>
    <property type="match status" value="1"/>
</dbReference>
<comment type="similarity">
    <text evidence="2 8">Belongs to the glycosyl hydrolase 42 family.</text>
</comment>
<feature type="binding site" evidence="10">
    <location>
        <position position="316"/>
    </location>
    <ligand>
        <name>substrate</name>
    </ligand>
</feature>
<accession>A0A174EXA0</accession>
<evidence type="ECO:0000256" key="6">
    <source>
        <dbReference type="ARBA" id="ARBA00022833"/>
    </source>
</evidence>
<evidence type="ECO:0000259" key="14">
    <source>
        <dbReference type="Pfam" id="PF08533"/>
    </source>
</evidence>
<evidence type="ECO:0000256" key="7">
    <source>
        <dbReference type="ARBA" id="ARBA00023295"/>
    </source>
</evidence>
<dbReference type="PANTHER" id="PTHR36447:SF2">
    <property type="entry name" value="BETA-GALACTOSIDASE YESZ"/>
    <property type="match status" value="1"/>
</dbReference>
<dbReference type="GO" id="GO:0009341">
    <property type="term" value="C:beta-galactosidase complex"/>
    <property type="evidence" value="ECO:0007669"/>
    <property type="project" value="InterPro"/>
</dbReference>
<evidence type="ECO:0000256" key="11">
    <source>
        <dbReference type="PIRSR" id="PIRSR001084-3"/>
    </source>
</evidence>
<feature type="domain" description="Glycoside hydrolase family 42 N-terminal" evidence="12">
    <location>
        <begin position="8"/>
        <end position="383"/>
    </location>
</feature>
<evidence type="ECO:0000256" key="2">
    <source>
        <dbReference type="ARBA" id="ARBA00005940"/>
    </source>
</evidence>
<sequence>MGNYFGVDYYPEHWPADRWKTDAALMQEMGIDVVRMGEFSWHKMEPVPGEYHFEWLDDVISLLAEYGMKTVLGTPTAAPPAWLIEKEPEILPVDQYGIRRNFGGRHHDCHSNEIYRAYIKKLVTAMAEHFKDNPDVIGWQIDNELGNSHEDLCMCDSCARHYQEWLQRRYQNIDCLNHAWGNSFWSQEYDRFSQICPPKITVTGRNPSAMLDWRRFCSDLIVDFLEFQAEIIRKICPHQFITHNFMGFSDKVNYFDLAEKLDFVSHDQYPSQSFGDGVCKDLPRALATSSAGLELMRGVKRKNFWIMEQQAGAPGWECMGSAAEPGRLSMWTLHSIAHGADTVVYFRWRVSPFGTEQYWHGILPHSGIPGRTYRELKDTIHKYKPLMKEIQGTGQNAEVGIIYSYDQEYAFKIQPQNPDLNYNHQLIRYYEGFQKRNIPVDFIGTNEKFEDYRLLIAPLQYLMNTELEEKYRAYVKNGGALVLTMRTGVKTESNLCMTDKPLPGSLSDILGIVVEEYDCIREGCLSMKWGELCLTGEKWCDVIRMEGARKLAEADSGFYRGNAVVTRNRYGKGLAYYVGTEPGDMLMERLVQELSESNSIKGLLETPAGVEAVRRCGEDKDYVFVLNHNREACSIEIPHDWKCYAGEKNGDLEGYETRIYTVNK</sequence>
<dbReference type="EMBL" id="CYZE01000006">
    <property type="protein sequence ID" value="CUO42593.1"/>
    <property type="molecule type" value="Genomic_DNA"/>
</dbReference>
<dbReference type="SUPFAM" id="SSF52317">
    <property type="entry name" value="Class I glutamine amidotransferase-like"/>
    <property type="match status" value="1"/>
</dbReference>
<dbReference type="EC" id="3.2.1.23" evidence="3 8"/>
<dbReference type="InterPro" id="IPR029062">
    <property type="entry name" value="Class_I_gatase-like"/>
</dbReference>
<dbReference type="Gene3D" id="3.20.20.80">
    <property type="entry name" value="Glycosidases"/>
    <property type="match status" value="1"/>
</dbReference>
<dbReference type="Pfam" id="PF08533">
    <property type="entry name" value="Glyco_hydro_42C"/>
    <property type="match status" value="1"/>
</dbReference>
<dbReference type="InterPro" id="IPR013529">
    <property type="entry name" value="Glyco_hydro_42_N"/>
</dbReference>
<feature type="binding site" evidence="11">
    <location>
        <position position="158"/>
    </location>
    <ligand>
        <name>Zn(2+)</name>
        <dbReference type="ChEBI" id="CHEBI:29105"/>
    </ligand>
</feature>
<feature type="domain" description="Beta-galactosidase C-terminal" evidence="14">
    <location>
        <begin position="609"/>
        <end position="659"/>
    </location>
</feature>
<dbReference type="CDD" id="cd03143">
    <property type="entry name" value="A4_beta-galactosidase_middle_domain"/>
    <property type="match status" value="1"/>
</dbReference>
<feature type="binding site" evidence="10">
    <location>
        <position position="105"/>
    </location>
    <ligand>
        <name>substrate</name>
    </ligand>
</feature>
<dbReference type="Pfam" id="PF02449">
    <property type="entry name" value="Glyco_hydro_42"/>
    <property type="match status" value="1"/>
</dbReference>
<dbReference type="InterPro" id="IPR003476">
    <property type="entry name" value="Glyco_hydro_42"/>
</dbReference>
<evidence type="ECO:0000256" key="9">
    <source>
        <dbReference type="PIRSR" id="PIRSR001084-1"/>
    </source>
</evidence>
<proteinExistence type="inferred from homology"/>
<evidence type="ECO:0000256" key="8">
    <source>
        <dbReference type="PIRNR" id="PIRNR001084"/>
    </source>
</evidence>
<feature type="binding site" evidence="11">
    <location>
        <position position="109"/>
    </location>
    <ligand>
        <name>Zn(2+)</name>
        <dbReference type="ChEBI" id="CHEBI:29105"/>
    </ligand>
</feature>
<feature type="binding site" evidence="10">
    <location>
        <position position="143"/>
    </location>
    <ligand>
        <name>substrate</name>
    </ligand>
</feature>
<dbReference type="InterPro" id="IPR013739">
    <property type="entry name" value="Beta_galactosidase_C"/>
</dbReference>
<feature type="domain" description="Beta-galactosidase trimerisation" evidence="13">
    <location>
        <begin position="397"/>
        <end position="600"/>
    </location>
</feature>
<feature type="binding site" evidence="11">
    <location>
        <position position="155"/>
    </location>
    <ligand>
        <name>Zn(2+)</name>
        <dbReference type="ChEBI" id="CHEBI:29105"/>
    </ligand>
</feature>
<dbReference type="RefSeq" id="WP_055655936.1">
    <property type="nucleotide sequence ID" value="NZ_CABIXC010000006.1"/>
</dbReference>
<evidence type="ECO:0000313" key="15">
    <source>
        <dbReference type="EMBL" id="CUO42593.1"/>
    </source>
</evidence>
<comment type="catalytic activity">
    <reaction evidence="1 8">
        <text>Hydrolysis of terminal non-reducing beta-D-galactose residues in beta-D-galactosides.</text>
        <dbReference type="EC" id="3.2.1.23"/>
    </reaction>
</comment>
<evidence type="ECO:0000256" key="1">
    <source>
        <dbReference type="ARBA" id="ARBA00001412"/>
    </source>
</evidence>
<dbReference type="PIRSF" id="PIRSF001084">
    <property type="entry name" value="B-galactosidase"/>
    <property type="match status" value="1"/>
</dbReference>
<evidence type="ECO:0000256" key="5">
    <source>
        <dbReference type="ARBA" id="ARBA00022801"/>
    </source>
</evidence>
<dbReference type="GO" id="GO:0004565">
    <property type="term" value="F:beta-galactosidase activity"/>
    <property type="evidence" value="ECO:0007669"/>
    <property type="project" value="UniProtKB-EC"/>
</dbReference>
<dbReference type="Gene3D" id="3.40.50.880">
    <property type="match status" value="1"/>
</dbReference>
<organism evidence="15 16">
    <name type="scientific">Hungatella hathewayi</name>
    <dbReference type="NCBI Taxonomy" id="154046"/>
    <lineage>
        <taxon>Bacteria</taxon>
        <taxon>Bacillati</taxon>
        <taxon>Bacillota</taxon>
        <taxon>Clostridia</taxon>
        <taxon>Lachnospirales</taxon>
        <taxon>Lachnospiraceae</taxon>
        <taxon>Hungatella</taxon>
    </lineage>
</organism>
<keyword evidence="4 11" id="KW-0479">Metal-binding</keyword>
<keyword evidence="6 11" id="KW-0862">Zinc</keyword>
<dbReference type="Pfam" id="PF08532">
    <property type="entry name" value="Glyco_hydro_42M"/>
    <property type="match status" value="1"/>
</dbReference>
<dbReference type="Proteomes" id="UP000095651">
    <property type="component" value="Unassembled WGS sequence"/>
</dbReference>
<evidence type="ECO:0000256" key="10">
    <source>
        <dbReference type="PIRSR" id="PIRSR001084-2"/>
    </source>
</evidence>
<evidence type="ECO:0000313" key="16">
    <source>
        <dbReference type="Proteomes" id="UP000095651"/>
    </source>
</evidence>
<dbReference type="AlphaFoldDB" id="A0A174EXA0"/>
<dbReference type="GO" id="GO:0046872">
    <property type="term" value="F:metal ion binding"/>
    <property type="evidence" value="ECO:0007669"/>
    <property type="project" value="UniProtKB-KW"/>
</dbReference>
<evidence type="ECO:0000256" key="4">
    <source>
        <dbReference type="ARBA" id="ARBA00022723"/>
    </source>
</evidence>
<feature type="binding site" evidence="11">
    <location>
        <position position="153"/>
    </location>
    <ligand>
        <name>Zn(2+)</name>
        <dbReference type="ChEBI" id="CHEBI:29105"/>
    </ligand>
</feature>
<reference evidence="15 16" key="1">
    <citation type="submission" date="2015-09" db="EMBL/GenBank/DDBJ databases">
        <authorList>
            <consortium name="Pathogen Informatics"/>
        </authorList>
    </citation>
    <scope>NUCLEOTIDE SEQUENCE [LARGE SCALE GENOMIC DNA]</scope>
    <source>
        <strain evidence="15 16">2789STDY5608850</strain>
    </source>
</reference>
<dbReference type="SUPFAM" id="SSF51445">
    <property type="entry name" value="(Trans)glycosidases"/>
    <property type="match status" value="1"/>
</dbReference>
<dbReference type="InterPro" id="IPR013738">
    <property type="entry name" value="Beta_galactosidase_Trimer"/>
</dbReference>
<protein>
    <recommendedName>
        <fullName evidence="3 8">Beta-galactosidase</fullName>
        <shortName evidence="8">Beta-gal</shortName>
        <ecNumber evidence="3 8">3.2.1.23</ecNumber>
    </recommendedName>
</protein>
<evidence type="ECO:0000256" key="3">
    <source>
        <dbReference type="ARBA" id="ARBA00012756"/>
    </source>
</evidence>
<keyword evidence="7 8" id="KW-0326">Glycosidase</keyword>
<gene>
    <name evidence="15" type="primary">bgaA_2</name>
    <name evidence="15" type="ORF">ERS852407_02780</name>
</gene>
<feature type="active site" description="Proton donor" evidence="9">
    <location>
        <position position="144"/>
    </location>
</feature>
<dbReference type="InterPro" id="IPR017853">
    <property type="entry name" value="GH"/>
</dbReference>
<keyword evidence="5 8" id="KW-0378">Hydrolase</keyword>
<evidence type="ECO:0000259" key="12">
    <source>
        <dbReference type="Pfam" id="PF02449"/>
    </source>
</evidence>